<reference evidence="3 4" key="1">
    <citation type="journal article" date="2020" name="J. Phycol.">
        <title>Comparative genome analysis reveals Cyanidiococcus gen. nov., a new extremophilic red algal genus sister to Cyanidioschyzon (Cyanidioschyzonaceae, Rhodophyta).</title>
        <authorList>
            <person name="Liu S.-L."/>
            <person name="Chiang Y.-R."/>
            <person name="Yoon H.S."/>
            <person name="Fu H.-Y."/>
        </authorList>
    </citation>
    <scope>NUCLEOTIDE SEQUENCE [LARGE SCALE GENOMIC DNA]</scope>
    <source>
        <strain evidence="3 4">THAL066</strain>
    </source>
</reference>
<proteinExistence type="predicted"/>
<evidence type="ECO:0000313" key="4">
    <source>
        <dbReference type="Proteomes" id="UP000530660"/>
    </source>
</evidence>
<dbReference type="OrthoDB" id="407442at2759"/>
<organism evidence="3 4">
    <name type="scientific">Cyanidiococcus yangmingshanensis</name>
    <dbReference type="NCBI Taxonomy" id="2690220"/>
    <lineage>
        <taxon>Eukaryota</taxon>
        <taxon>Rhodophyta</taxon>
        <taxon>Bangiophyceae</taxon>
        <taxon>Cyanidiales</taxon>
        <taxon>Cyanidiaceae</taxon>
        <taxon>Cyanidiococcus</taxon>
    </lineage>
</organism>
<sequence length="317" mass="34588">MRISSCDLDVVTLADASEGHSLDVQVVIVGSIHVSDTPRAASGAEAPSNAALKYLAMFPFIQIFRLKLRHFPAGEEGEAARLSTNGLSTSHIWIQQDLLRYLDSNILHWLPLPSRADYPLNENFVHPMITSGSFEHEEGRPAASQGALPYSFVPSPQPMPYFGNFHRSNMVPVLPYPLVGAPGPQPLVAGDAMRAMHGRYGAQPFVPAQPMYGMNAAMASSNMGMASSVKASDDLPFACTIWVGGLPPGSTEELIRAEFSRFGPVHKVDYRPSRGFAFIVFVSEKARDRANRAISIGDVCSRNPAFRKCVFENRLQA</sequence>
<accession>A0A7J7IE95</accession>
<comment type="caution">
    <text evidence="3">The sequence shown here is derived from an EMBL/GenBank/DDBJ whole genome shotgun (WGS) entry which is preliminary data.</text>
</comment>
<evidence type="ECO:0000256" key="1">
    <source>
        <dbReference type="PROSITE-ProRule" id="PRU00176"/>
    </source>
</evidence>
<dbReference type="SMART" id="SM00360">
    <property type="entry name" value="RRM"/>
    <property type="match status" value="1"/>
</dbReference>
<evidence type="ECO:0000313" key="3">
    <source>
        <dbReference type="EMBL" id="KAF6001413.1"/>
    </source>
</evidence>
<dbReference type="EMBL" id="VWRR01000014">
    <property type="protein sequence ID" value="KAF6001413.1"/>
    <property type="molecule type" value="Genomic_DNA"/>
</dbReference>
<dbReference type="GO" id="GO:0003723">
    <property type="term" value="F:RNA binding"/>
    <property type="evidence" value="ECO:0007669"/>
    <property type="project" value="UniProtKB-UniRule"/>
</dbReference>
<dbReference type="InterPro" id="IPR000504">
    <property type="entry name" value="RRM_dom"/>
</dbReference>
<keyword evidence="1" id="KW-0694">RNA-binding</keyword>
<dbReference type="InterPro" id="IPR012677">
    <property type="entry name" value="Nucleotide-bd_a/b_plait_sf"/>
</dbReference>
<dbReference type="InterPro" id="IPR035979">
    <property type="entry name" value="RBD_domain_sf"/>
</dbReference>
<dbReference type="Proteomes" id="UP000530660">
    <property type="component" value="Unassembled WGS sequence"/>
</dbReference>
<dbReference type="Gene3D" id="3.30.70.330">
    <property type="match status" value="1"/>
</dbReference>
<evidence type="ECO:0000259" key="2">
    <source>
        <dbReference type="PROSITE" id="PS50102"/>
    </source>
</evidence>
<dbReference type="PROSITE" id="PS50102">
    <property type="entry name" value="RRM"/>
    <property type="match status" value="1"/>
</dbReference>
<dbReference type="AlphaFoldDB" id="A0A7J7IE95"/>
<name>A0A7J7IE95_9RHOD</name>
<protein>
    <recommendedName>
        <fullName evidence="2">RRM domain-containing protein</fullName>
    </recommendedName>
</protein>
<feature type="domain" description="RRM" evidence="2">
    <location>
        <begin position="239"/>
        <end position="296"/>
    </location>
</feature>
<keyword evidence="4" id="KW-1185">Reference proteome</keyword>
<gene>
    <name evidence="3" type="ORF">F1559_000630</name>
</gene>
<dbReference type="CDD" id="cd00590">
    <property type="entry name" value="RRM_SF"/>
    <property type="match status" value="1"/>
</dbReference>
<dbReference type="Pfam" id="PF00076">
    <property type="entry name" value="RRM_1"/>
    <property type="match status" value="1"/>
</dbReference>
<dbReference type="SUPFAM" id="SSF54928">
    <property type="entry name" value="RNA-binding domain, RBD"/>
    <property type="match status" value="1"/>
</dbReference>